<reference evidence="1 2" key="1">
    <citation type="submission" date="2018-10" db="EMBL/GenBank/DDBJ databases">
        <title>Draft genome sequence of Zhongshania sp. DSW25-10.</title>
        <authorList>
            <person name="Oh J."/>
        </authorList>
    </citation>
    <scope>NUCLEOTIDE SEQUENCE [LARGE SCALE GENOMIC DNA]</scope>
    <source>
        <strain evidence="1 2">DSW25-10</strain>
    </source>
</reference>
<sequence length="190" mass="22243">MFSFSLLTIKLIANKNKLQHRPISTYKKGLFTTPKVTTISFLINVFIYTYTIKIKYMNYLEASSNIKLPKLYSIRNHHDLLELSLPLQCHTLRSKINPLTHHVKRRQWVSKQFFLIFLEKTSHNFSNLAQCFVGKSKLINDNIKATKLHLYLNFALDQLISAQTMCTNKFQLEIWDTISPPSIQIIMRPV</sequence>
<dbReference type="EMBL" id="RHGB01000003">
    <property type="protein sequence ID" value="RNL66782.1"/>
    <property type="molecule type" value="Genomic_DNA"/>
</dbReference>
<evidence type="ECO:0000313" key="1">
    <source>
        <dbReference type="EMBL" id="RNL66782.1"/>
    </source>
</evidence>
<keyword evidence="2" id="KW-1185">Reference proteome</keyword>
<accession>A0ABX9W946</accession>
<evidence type="ECO:0000313" key="2">
    <source>
        <dbReference type="Proteomes" id="UP000274695"/>
    </source>
</evidence>
<protein>
    <submittedName>
        <fullName evidence="1">Uncharacterized protein</fullName>
    </submittedName>
</protein>
<gene>
    <name evidence="1" type="ORF">D0911_04395</name>
</gene>
<name>A0ABX9W946_9GAMM</name>
<comment type="caution">
    <text evidence="1">The sequence shown here is derived from an EMBL/GenBank/DDBJ whole genome shotgun (WGS) entry which is preliminary data.</text>
</comment>
<dbReference type="Proteomes" id="UP000274695">
    <property type="component" value="Unassembled WGS sequence"/>
</dbReference>
<proteinExistence type="predicted"/>
<organism evidence="1 2">
    <name type="scientific">Zhongshania marina</name>
    <dbReference type="NCBI Taxonomy" id="2304603"/>
    <lineage>
        <taxon>Bacteria</taxon>
        <taxon>Pseudomonadati</taxon>
        <taxon>Pseudomonadota</taxon>
        <taxon>Gammaproteobacteria</taxon>
        <taxon>Cellvibrionales</taxon>
        <taxon>Spongiibacteraceae</taxon>
        <taxon>Zhongshania</taxon>
    </lineage>
</organism>